<proteinExistence type="predicted"/>
<dbReference type="Gene3D" id="2.30.31.10">
    <property type="entry name" value="Transcriptional Coactivator Pc4, Chain A"/>
    <property type="match status" value="1"/>
</dbReference>
<feature type="compositionally biased region" description="Polar residues" evidence="1">
    <location>
        <begin position="16"/>
        <end position="28"/>
    </location>
</feature>
<dbReference type="AlphaFoldDB" id="A0A071MGH8"/>
<protein>
    <recommendedName>
        <fullName evidence="2">Transcriptional coactivator p15 (PC4) C-terminal domain-containing protein</fullName>
    </recommendedName>
</protein>
<sequence length="107" mass="11862">MTNPTTQNEKGRDSGKSATQTTHSNDTAPSEPDGYLLDMQRSASERLRVQIRQFRGREFLDVRCWYDAGGGEYRPSQKGVTLNPSQLAELIQALMIAGRAFDAKGVN</sequence>
<organism evidence="3">
    <name type="scientific">Burkholderia cenocepacia</name>
    <dbReference type="NCBI Taxonomy" id="95486"/>
    <lineage>
        <taxon>Bacteria</taxon>
        <taxon>Pseudomonadati</taxon>
        <taxon>Pseudomonadota</taxon>
        <taxon>Betaproteobacteria</taxon>
        <taxon>Burkholderiales</taxon>
        <taxon>Burkholderiaceae</taxon>
        <taxon>Burkholderia</taxon>
        <taxon>Burkholderia cepacia complex</taxon>
    </lineage>
</organism>
<gene>
    <name evidence="3" type="ORF">DT99_10185</name>
</gene>
<dbReference type="InterPro" id="IPR009044">
    <property type="entry name" value="ssDNA-bd_transcriptional_reg"/>
</dbReference>
<dbReference type="OrthoDB" id="9103223at2"/>
<dbReference type="InterPro" id="IPR003173">
    <property type="entry name" value="PC4_C"/>
</dbReference>
<dbReference type="GO" id="GO:0006355">
    <property type="term" value="P:regulation of DNA-templated transcription"/>
    <property type="evidence" value="ECO:0007669"/>
    <property type="project" value="InterPro"/>
</dbReference>
<reference evidence="3" key="1">
    <citation type="submission" date="2014-04" db="EMBL/GenBank/DDBJ databases">
        <title>In planta biocontrol of soil-borne Fusarium wilt of banana through a plant endophytic bacterium, Burkholderia cenocepacia 869T2.</title>
        <authorList>
            <person name="Ho Y.-N."/>
            <person name="Chiang H.-M."/>
            <person name="Chao C.-P."/>
            <person name="Su C.-C."/>
            <person name="Hsu H.-F."/>
            <person name="Guo C.-T."/>
            <person name="Hsieh J.-L."/>
            <person name="Huang C.-C."/>
        </authorList>
    </citation>
    <scope>NUCLEOTIDE SEQUENCE [LARGE SCALE GENOMIC DNA]</scope>
    <source>
        <strain evidence="3">869T2</strain>
    </source>
</reference>
<evidence type="ECO:0000256" key="1">
    <source>
        <dbReference type="SAM" id="MobiDB-lite"/>
    </source>
</evidence>
<evidence type="ECO:0000259" key="2">
    <source>
        <dbReference type="Pfam" id="PF02229"/>
    </source>
</evidence>
<feature type="region of interest" description="Disordered" evidence="1">
    <location>
        <begin position="1"/>
        <end position="39"/>
    </location>
</feature>
<comment type="caution">
    <text evidence="3">The sequence shown here is derived from an EMBL/GenBank/DDBJ whole genome shotgun (WGS) entry which is preliminary data.</text>
</comment>
<accession>A0A071MGH8</accession>
<dbReference type="EMBL" id="JJOA01000008">
    <property type="protein sequence ID" value="KEA59962.1"/>
    <property type="molecule type" value="Genomic_DNA"/>
</dbReference>
<evidence type="ECO:0000313" key="3">
    <source>
        <dbReference type="EMBL" id="KEA59962.1"/>
    </source>
</evidence>
<feature type="domain" description="Transcriptional coactivator p15 (PC4) C-terminal" evidence="2">
    <location>
        <begin position="43"/>
        <end position="93"/>
    </location>
</feature>
<dbReference type="GO" id="GO:0003677">
    <property type="term" value="F:DNA binding"/>
    <property type="evidence" value="ECO:0007669"/>
    <property type="project" value="InterPro"/>
</dbReference>
<dbReference type="Pfam" id="PF02229">
    <property type="entry name" value="PC4"/>
    <property type="match status" value="1"/>
</dbReference>
<dbReference type="SUPFAM" id="SSF54447">
    <property type="entry name" value="ssDNA-binding transcriptional regulator domain"/>
    <property type="match status" value="1"/>
</dbReference>
<name>A0A071MGH8_9BURK</name>